<accession>A0A8J5UPE3</accession>
<gene>
    <name evidence="1" type="ORF">G9C98_008043</name>
</gene>
<evidence type="ECO:0000313" key="2">
    <source>
        <dbReference type="Proteomes" id="UP000729913"/>
    </source>
</evidence>
<comment type="caution">
    <text evidence="1">The sequence shown here is derived from an EMBL/GenBank/DDBJ whole genome shotgun (WGS) entry which is preliminary data.</text>
</comment>
<organism evidence="1 2">
    <name type="scientific">Cotesia typhae</name>
    <dbReference type="NCBI Taxonomy" id="2053667"/>
    <lineage>
        <taxon>Eukaryota</taxon>
        <taxon>Metazoa</taxon>
        <taxon>Ecdysozoa</taxon>
        <taxon>Arthropoda</taxon>
        <taxon>Hexapoda</taxon>
        <taxon>Insecta</taxon>
        <taxon>Pterygota</taxon>
        <taxon>Neoptera</taxon>
        <taxon>Endopterygota</taxon>
        <taxon>Hymenoptera</taxon>
        <taxon>Apocrita</taxon>
        <taxon>Ichneumonoidea</taxon>
        <taxon>Braconidae</taxon>
        <taxon>Microgastrinae</taxon>
        <taxon>Cotesia</taxon>
    </lineage>
</organism>
<dbReference type="Proteomes" id="UP000729913">
    <property type="component" value="Unassembled WGS sequence"/>
</dbReference>
<reference evidence="1" key="2">
    <citation type="submission" date="2021-04" db="EMBL/GenBank/DDBJ databases">
        <title>Genome-wide patterns of bracovirus chromosomal integration into multiple host tissues during parasitism.</title>
        <authorList>
            <person name="Chebbi M.A.C."/>
        </authorList>
    </citation>
    <scope>NUCLEOTIDE SEQUENCE</scope>
    <source>
        <tissue evidence="1">Whole body</tissue>
    </source>
</reference>
<proteinExistence type="predicted"/>
<dbReference type="EMBL" id="JAAOIC020000067">
    <property type="protein sequence ID" value="KAG8034967.1"/>
    <property type="molecule type" value="Genomic_DNA"/>
</dbReference>
<dbReference type="AlphaFoldDB" id="A0A8J5UPE3"/>
<name>A0A8J5UPE3_9HYME</name>
<keyword evidence="2" id="KW-1185">Reference proteome</keyword>
<reference evidence="1" key="1">
    <citation type="submission" date="2020-03" db="EMBL/GenBank/DDBJ databases">
        <authorList>
            <person name="Chebbi M.A."/>
            <person name="Drezen J.M."/>
        </authorList>
    </citation>
    <scope>NUCLEOTIDE SEQUENCE</scope>
    <source>
        <tissue evidence="1">Whole body</tissue>
    </source>
</reference>
<protein>
    <submittedName>
        <fullName evidence="1">Uncharacterized protein</fullName>
    </submittedName>
</protein>
<evidence type="ECO:0000313" key="1">
    <source>
        <dbReference type="EMBL" id="KAG8034967.1"/>
    </source>
</evidence>
<sequence length="29" mass="3196">MVSIKVFSVDCEQVLILESRVGRLFVGNG</sequence>